<evidence type="ECO:0000256" key="3">
    <source>
        <dbReference type="ARBA" id="ARBA00023306"/>
    </source>
</evidence>
<name>B7PU41_IXOSC</name>
<comment type="similarity">
    <text evidence="4">Belongs to the cyclin family.</text>
</comment>
<dbReference type="SMART" id="SM00385">
    <property type="entry name" value="CYCLIN"/>
    <property type="match status" value="1"/>
</dbReference>
<evidence type="ECO:0000259" key="5">
    <source>
        <dbReference type="SMART" id="SM00385"/>
    </source>
</evidence>
<dbReference type="InterPro" id="IPR036915">
    <property type="entry name" value="Cyclin-like_sf"/>
</dbReference>
<feature type="domain" description="Cyclin-like" evidence="5">
    <location>
        <begin position="64"/>
        <end position="148"/>
    </location>
</feature>
<dbReference type="STRING" id="6945.B7PU41"/>
<dbReference type="InterPro" id="IPR006671">
    <property type="entry name" value="Cyclin_N"/>
</dbReference>
<dbReference type="EnsemblMetazoa" id="ISCW006975-RA">
    <property type="protein sequence ID" value="ISCW006975-PA"/>
    <property type="gene ID" value="ISCW006975"/>
</dbReference>
<dbReference type="VEuPathDB" id="VectorBase:ISCW006975"/>
<dbReference type="InterPro" id="IPR048258">
    <property type="entry name" value="Cyclins_cyclin-box"/>
</dbReference>
<protein>
    <submittedName>
        <fullName evidence="6 7">Cyclin D, putative</fullName>
    </submittedName>
</protein>
<evidence type="ECO:0000256" key="1">
    <source>
        <dbReference type="ARBA" id="ARBA00022618"/>
    </source>
</evidence>
<evidence type="ECO:0000256" key="4">
    <source>
        <dbReference type="RuleBase" id="RU000383"/>
    </source>
</evidence>
<dbReference type="Pfam" id="PF00134">
    <property type="entry name" value="Cyclin_N"/>
    <property type="match status" value="1"/>
</dbReference>
<reference evidence="6 8" key="1">
    <citation type="submission" date="2008-03" db="EMBL/GenBank/DDBJ databases">
        <title>Annotation of Ixodes scapularis.</title>
        <authorList>
            <consortium name="Ixodes scapularis Genome Project Consortium"/>
            <person name="Caler E."/>
            <person name="Hannick L.I."/>
            <person name="Bidwell S."/>
            <person name="Joardar V."/>
            <person name="Thiagarajan M."/>
            <person name="Amedeo P."/>
            <person name="Galinsky K.J."/>
            <person name="Schobel S."/>
            <person name="Inman J."/>
            <person name="Hostetler J."/>
            <person name="Miller J."/>
            <person name="Hammond M."/>
            <person name="Megy K."/>
            <person name="Lawson D."/>
            <person name="Kodira C."/>
            <person name="Sutton G."/>
            <person name="Meyer J."/>
            <person name="Hill C.A."/>
            <person name="Birren B."/>
            <person name="Nene V."/>
            <person name="Collins F."/>
            <person name="Alarcon-Chaidez F."/>
            <person name="Wikel S."/>
            <person name="Strausberg R."/>
        </authorList>
    </citation>
    <scope>NUCLEOTIDE SEQUENCE [LARGE SCALE GENOMIC DNA]</scope>
    <source>
        <strain evidence="8">Wikel</strain>
        <strain evidence="6">Wikel colony</strain>
    </source>
</reference>
<dbReference type="InterPro" id="IPR039361">
    <property type="entry name" value="Cyclin"/>
</dbReference>
<dbReference type="VEuPathDB" id="VectorBase:ISCI006975"/>
<dbReference type="Gene3D" id="1.10.472.10">
    <property type="entry name" value="Cyclin-like"/>
    <property type="match status" value="1"/>
</dbReference>
<keyword evidence="2 4" id="KW-0195">Cyclin</keyword>
<evidence type="ECO:0000313" key="7">
    <source>
        <dbReference type="EnsemblMetazoa" id="ISCW006975-PA"/>
    </source>
</evidence>
<dbReference type="GO" id="GO:0051301">
    <property type="term" value="P:cell division"/>
    <property type="evidence" value="ECO:0007669"/>
    <property type="project" value="UniProtKB-KW"/>
</dbReference>
<evidence type="ECO:0000313" key="8">
    <source>
        <dbReference type="Proteomes" id="UP000001555"/>
    </source>
</evidence>
<dbReference type="EMBL" id="ABJB010062008">
    <property type="status" value="NOT_ANNOTATED_CDS"/>
    <property type="molecule type" value="Genomic_DNA"/>
</dbReference>
<keyword evidence="1" id="KW-0132">Cell division</keyword>
<dbReference type="InParanoid" id="B7PU41"/>
<dbReference type="GO" id="GO:0000278">
    <property type="term" value="P:mitotic cell cycle"/>
    <property type="evidence" value="ECO:0007669"/>
    <property type="project" value="UniProtKB-ARBA"/>
</dbReference>
<dbReference type="PaxDb" id="6945-B7PU41"/>
<dbReference type="PANTHER" id="PTHR10177">
    <property type="entry name" value="CYCLINS"/>
    <property type="match status" value="1"/>
</dbReference>
<dbReference type="EMBL" id="DS790351">
    <property type="protein sequence ID" value="EEC10113.1"/>
    <property type="molecule type" value="Genomic_DNA"/>
</dbReference>
<dbReference type="VEuPathDB" id="VectorBase:ISCP_021986"/>
<dbReference type="InterPro" id="IPR013763">
    <property type="entry name" value="Cyclin-like_dom"/>
</dbReference>
<sequence>MDLMCIESPHFGKVLRAPSDSTILGDRTVMAGMLDLQSRYTVTCDYCRQIQTEVLPPMRKVLAQWMSEVCEEQSCEDIVFPCAMNYVDRFLARTDVKKSQLQLLGAVCLLIASKMRTSRPLALEALVYYTDYSVTAEELKVSFAQLLLP</sequence>
<dbReference type="SUPFAM" id="SSF47954">
    <property type="entry name" value="Cyclin-like"/>
    <property type="match status" value="1"/>
</dbReference>
<keyword evidence="8" id="KW-1185">Reference proteome</keyword>
<dbReference type="AlphaFoldDB" id="B7PU41"/>
<dbReference type="OrthoDB" id="306099at2759"/>
<evidence type="ECO:0000313" key="6">
    <source>
        <dbReference type="EMBL" id="EEC10113.1"/>
    </source>
</evidence>
<dbReference type="HOGENOM" id="CLU_052190_1_0_1"/>
<keyword evidence="3" id="KW-0131">Cell cycle</keyword>
<organism>
    <name type="scientific">Ixodes scapularis</name>
    <name type="common">Black-legged tick</name>
    <name type="synonym">Deer tick</name>
    <dbReference type="NCBI Taxonomy" id="6945"/>
    <lineage>
        <taxon>Eukaryota</taxon>
        <taxon>Metazoa</taxon>
        <taxon>Ecdysozoa</taxon>
        <taxon>Arthropoda</taxon>
        <taxon>Chelicerata</taxon>
        <taxon>Arachnida</taxon>
        <taxon>Acari</taxon>
        <taxon>Parasitiformes</taxon>
        <taxon>Ixodida</taxon>
        <taxon>Ixodoidea</taxon>
        <taxon>Ixodidae</taxon>
        <taxon>Ixodinae</taxon>
        <taxon>Ixodes</taxon>
    </lineage>
</organism>
<dbReference type="Proteomes" id="UP000001555">
    <property type="component" value="Unassembled WGS sequence"/>
</dbReference>
<dbReference type="PROSITE" id="PS00292">
    <property type="entry name" value="CYCLINS"/>
    <property type="match status" value="1"/>
</dbReference>
<evidence type="ECO:0000256" key="2">
    <source>
        <dbReference type="ARBA" id="ARBA00023127"/>
    </source>
</evidence>
<gene>
    <name evidence="6" type="ORF">IscW_ISCW006975</name>
</gene>
<dbReference type="FunFam" id="1.10.472.10:FF:000003">
    <property type="entry name" value="G1/S-specific cyclin-D2"/>
    <property type="match status" value="1"/>
</dbReference>
<accession>B7PU41</accession>
<proteinExistence type="inferred from homology"/>
<reference evidence="7" key="2">
    <citation type="submission" date="2020-05" db="UniProtKB">
        <authorList>
            <consortium name="EnsemblMetazoa"/>
        </authorList>
    </citation>
    <scope>IDENTIFICATION</scope>
    <source>
        <strain evidence="7">wikel</strain>
    </source>
</reference>